<evidence type="ECO:0000313" key="1">
    <source>
        <dbReference type="EMBL" id="QHU23316.1"/>
    </source>
</evidence>
<sequence length="292" mass="33748">MKTIILSIIGLLILLHICDIKEDKLTHNINTLLINTIKQTNPLSTYKVWTYIELENTPKQIQLLNESMELPVYFRKCIDRINFKVNVLHPYNIHEYLPDFSIPMGKSSPLSLKKRVDLLFAHILDNYGGLCISPGTIAYDLTEPLREIYLHDIVTFGSSTPVSASQSDLYPDTYIIGSPKGSEIIKKYKEKLLNDTFRNSSDILSECLIEGEYNNKYYSSKTVGTHDNMMNKLTVDDYLNKQPIHFQNKKEHLAITIPYNQLINNNEYAWFLNLSEEQLNQSNLEIVRLLNE</sequence>
<name>A0A6C0L1S5_9ZZZZ</name>
<protein>
    <submittedName>
        <fullName evidence="1">Uncharacterized protein</fullName>
    </submittedName>
</protein>
<accession>A0A6C0L1S5</accession>
<dbReference type="AlphaFoldDB" id="A0A6C0L1S5"/>
<organism evidence="1">
    <name type="scientific">viral metagenome</name>
    <dbReference type="NCBI Taxonomy" id="1070528"/>
    <lineage>
        <taxon>unclassified sequences</taxon>
        <taxon>metagenomes</taxon>
        <taxon>organismal metagenomes</taxon>
    </lineage>
</organism>
<proteinExistence type="predicted"/>
<dbReference type="EMBL" id="MN741027">
    <property type="protein sequence ID" value="QHU23316.1"/>
    <property type="molecule type" value="Genomic_DNA"/>
</dbReference>
<reference evidence="1" key="1">
    <citation type="journal article" date="2020" name="Nature">
        <title>Giant virus diversity and host interactions through global metagenomics.</title>
        <authorList>
            <person name="Schulz F."/>
            <person name="Roux S."/>
            <person name="Paez-Espino D."/>
            <person name="Jungbluth S."/>
            <person name="Walsh D.A."/>
            <person name="Denef V.J."/>
            <person name="McMahon K.D."/>
            <person name="Konstantinidis K.T."/>
            <person name="Eloe-Fadrosh E.A."/>
            <person name="Kyrpides N.C."/>
            <person name="Woyke T."/>
        </authorList>
    </citation>
    <scope>NUCLEOTIDE SEQUENCE</scope>
    <source>
        <strain evidence="1">GVMAG-S-ERX555907-94</strain>
    </source>
</reference>